<dbReference type="InterPro" id="IPR020103">
    <property type="entry name" value="PsdUridine_synth_cat_dom_sf"/>
</dbReference>
<organism evidence="6 7">
    <name type="scientific">Vreelandella arcis</name>
    <dbReference type="NCBI Taxonomy" id="416873"/>
    <lineage>
        <taxon>Bacteria</taxon>
        <taxon>Pseudomonadati</taxon>
        <taxon>Pseudomonadota</taxon>
        <taxon>Gammaproteobacteria</taxon>
        <taxon>Oceanospirillales</taxon>
        <taxon>Halomonadaceae</taxon>
        <taxon>Vreelandella</taxon>
    </lineage>
</organism>
<comment type="similarity">
    <text evidence="1 4">Belongs to the pseudouridine synthase TruD family.</text>
</comment>
<keyword evidence="7" id="KW-1185">Reference proteome</keyword>
<evidence type="ECO:0000313" key="6">
    <source>
        <dbReference type="EMBL" id="SDO20526.1"/>
    </source>
</evidence>
<dbReference type="EMBL" id="FNII01000016">
    <property type="protein sequence ID" value="SDO20526.1"/>
    <property type="molecule type" value="Genomic_DNA"/>
</dbReference>
<dbReference type="PROSITE" id="PS50984">
    <property type="entry name" value="TRUD"/>
    <property type="match status" value="1"/>
</dbReference>
<name>A0A1H0HMU6_9GAMM</name>
<dbReference type="Gene3D" id="3.30.2340.10">
    <property type="entry name" value="TruD, insertion domain"/>
    <property type="match status" value="1"/>
</dbReference>
<evidence type="ECO:0000256" key="3">
    <source>
        <dbReference type="ARBA" id="ARBA00023235"/>
    </source>
</evidence>
<dbReference type="GO" id="GO:0031119">
    <property type="term" value="P:tRNA pseudouridine synthesis"/>
    <property type="evidence" value="ECO:0007669"/>
    <property type="project" value="UniProtKB-UniRule"/>
</dbReference>
<keyword evidence="2 4" id="KW-0819">tRNA processing</keyword>
<dbReference type="GO" id="GO:0160150">
    <property type="term" value="F:tRNA pseudouridine(13) synthase activity"/>
    <property type="evidence" value="ECO:0007669"/>
    <property type="project" value="UniProtKB-EC"/>
</dbReference>
<dbReference type="HAMAP" id="MF_01082">
    <property type="entry name" value="TruD"/>
    <property type="match status" value="1"/>
</dbReference>
<evidence type="ECO:0000313" key="7">
    <source>
        <dbReference type="Proteomes" id="UP000199677"/>
    </source>
</evidence>
<evidence type="ECO:0000259" key="5">
    <source>
        <dbReference type="PROSITE" id="PS50984"/>
    </source>
</evidence>
<evidence type="ECO:0000256" key="1">
    <source>
        <dbReference type="ARBA" id="ARBA00007953"/>
    </source>
</evidence>
<feature type="active site" description="Nucleophile" evidence="4">
    <location>
        <position position="83"/>
    </location>
</feature>
<proteinExistence type="inferred from homology"/>
<reference evidence="7" key="1">
    <citation type="submission" date="2016-10" db="EMBL/GenBank/DDBJ databases">
        <authorList>
            <person name="Varghese N."/>
            <person name="Submissions S."/>
        </authorList>
    </citation>
    <scope>NUCLEOTIDE SEQUENCE [LARGE SCALE GENOMIC DNA]</scope>
    <source>
        <strain evidence="7">CGMCC 1.6494</strain>
    </source>
</reference>
<sequence>MLELPHWQRRLDATFGPPKSGCFRQSPDDFLVDEVLDFAPEGHGEHLWLRIEKRNLTTLEVVKLLSKHCGVTPRDVGYSGMKDRIAVTRQWLSVHLPGKEAPSGLTQALIEGGVRVLEQVRHPRKLKRGVHRYNRFQLRLSGEAVEASEFDHRWAALCQAGVPNYVGPQRFGPSGRNLQRAEALLARGWRKRDDRHGILLSTARSFLFNELLSARVVDEQWHQPVNGDTLMLEGTQSVFSVDQVDATLRARADALDLHPAGPLWGVGSVSQQAAGEYEAALLNRYPTLCDGLLRSGVKRGQRALRMCLSESSLNRDAQSVVLSFGLPRGSFATAVISELMTPPD</sequence>
<dbReference type="Proteomes" id="UP000199677">
    <property type="component" value="Unassembled WGS sequence"/>
</dbReference>
<dbReference type="GO" id="GO:0005829">
    <property type="term" value="C:cytosol"/>
    <property type="evidence" value="ECO:0007669"/>
    <property type="project" value="TreeGrafter"/>
</dbReference>
<evidence type="ECO:0000256" key="4">
    <source>
        <dbReference type="HAMAP-Rule" id="MF_01082"/>
    </source>
</evidence>
<dbReference type="RefSeq" id="WP_089707585.1">
    <property type="nucleotide sequence ID" value="NZ_FNII01000016.1"/>
</dbReference>
<protein>
    <recommendedName>
        <fullName evidence="4">tRNA pseudouridine synthase D</fullName>
        <ecNumber evidence="4">5.4.99.27</ecNumber>
    </recommendedName>
    <alternativeName>
        <fullName evidence="4">tRNA pseudouridine(13) synthase</fullName>
    </alternativeName>
    <alternativeName>
        <fullName evidence="4">tRNA pseudouridylate synthase D</fullName>
    </alternativeName>
    <alternativeName>
        <fullName evidence="4">tRNA-uridine isomerase D</fullName>
    </alternativeName>
</protein>
<dbReference type="OrthoDB" id="1550679at2"/>
<dbReference type="InterPro" id="IPR001656">
    <property type="entry name" value="PsdUridine_synth_TruD"/>
</dbReference>
<dbReference type="CDD" id="cd02575">
    <property type="entry name" value="PseudoU_synth_EcTruD"/>
    <property type="match status" value="1"/>
</dbReference>
<gene>
    <name evidence="4" type="primary">truD</name>
    <name evidence="6" type="ORF">SAMN04487951_11618</name>
</gene>
<dbReference type="SUPFAM" id="SSF55120">
    <property type="entry name" value="Pseudouridine synthase"/>
    <property type="match status" value="1"/>
</dbReference>
<dbReference type="InterPro" id="IPR020119">
    <property type="entry name" value="PsdUridine_synth_TruD_CS"/>
</dbReference>
<dbReference type="InterPro" id="IPR011760">
    <property type="entry name" value="PsdUridine_synth_TruD_insert"/>
</dbReference>
<dbReference type="Gene3D" id="3.30.2350.20">
    <property type="entry name" value="TruD, catalytic domain"/>
    <property type="match status" value="1"/>
</dbReference>
<dbReference type="Pfam" id="PF01142">
    <property type="entry name" value="TruD"/>
    <property type="match status" value="2"/>
</dbReference>
<comment type="catalytic activity">
    <reaction evidence="4">
        <text>uridine(13) in tRNA = pseudouridine(13) in tRNA</text>
        <dbReference type="Rhea" id="RHEA:42540"/>
        <dbReference type="Rhea" id="RHEA-COMP:10105"/>
        <dbReference type="Rhea" id="RHEA-COMP:10106"/>
        <dbReference type="ChEBI" id="CHEBI:65314"/>
        <dbReference type="ChEBI" id="CHEBI:65315"/>
        <dbReference type="EC" id="5.4.99.27"/>
    </reaction>
</comment>
<dbReference type="InterPro" id="IPR042214">
    <property type="entry name" value="TruD_catalytic"/>
</dbReference>
<dbReference type="STRING" id="416873.SAMN04487951_11618"/>
<dbReference type="PANTHER" id="PTHR47811:SF1">
    <property type="entry name" value="TRNA PSEUDOURIDINE SYNTHASE D"/>
    <property type="match status" value="1"/>
</dbReference>
<feature type="domain" description="TRUD" evidence="5">
    <location>
        <begin position="161"/>
        <end position="310"/>
    </location>
</feature>
<dbReference type="PROSITE" id="PS01268">
    <property type="entry name" value="UPF0024"/>
    <property type="match status" value="1"/>
</dbReference>
<evidence type="ECO:0000256" key="2">
    <source>
        <dbReference type="ARBA" id="ARBA00022694"/>
    </source>
</evidence>
<keyword evidence="3 4" id="KW-0413">Isomerase</keyword>
<dbReference type="InterPro" id="IPR043165">
    <property type="entry name" value="TruD_insert_sf"/>
</dbReference>
<comment type="function">
    <text evidence="4">Responsible for synthesis of pseudouridine from uracil-13 in transfer RNAs.</text>
</comment>
<dbReference type="PANTHER" id="PTHR47811">
    <property type="entry name" value="TRNA PSEUDOURIDINE SYNTHASE D"/>
    <property type="match status" value="1"/>
</dbReference>
<accession>A0A1H0HMU6</accession>
<dbReference type="InterPro" id="IPR050170">
    <property type="entry name" value="TruD_pseudoU_synthase"/>
</dbReference>
<dbReference type="AlphaFoldDB" id="A0A1H0HMU6"/>
<dbReference type="EC" id="5.4.99.27" evidence="4"/>
<dbReference type="GO" id="GO:0003723">
    <property type="term" value="F:RNA binding"/>
    <property type="evidence" value="ECO:0007669"/>
    <property type="project" value="InterPro"/>
</dbReference>